<evidence type="ECO:0008006" key="3">
    <source>
        <dbReference type="Google" id="ProtNLM"/>
    </source>
</evidence>
<protein>
    <recommendedName>
        <fullName evidence="3">LTXXQ motif family protein</fullName>
    </recommendedName>
</protein>
<evidence type="ECO:0000313" key="1">
    <source>
        <dbReference type="EMBL" id="TDY61253.1"/>
    </source>
</evidence>
<dbReference type="RefSeq" id="WP_133957301.1">
    <property type="nucleotide sequence ID" value="NZ_SORI01000006.1"/>
</dbReference>
<dbReference type="EMBL" id="SORI01000006">
    <property type="protein sequence ID" value="TDY61253.1"/>
    <property type="molecule type" value="Genomic_DNA"/>
</dbReference>
<dbReference type="Pfam" id="PF07813">
    <property type="entry name" value="LTXXQ"/>
    <property type="match status" value="1"/>
</dbReference>
<sequence length="267" mass="29561">MTKRSIFSGALLGAAVLVLLGGAFAWGAPGRWRSGGEPTFRAEMFRAVNPLDFTEEQWTKADGILGKLREQKWTAARVLFGLRGEVRSLFSGTEPFDGKKAGEVLASARPELVKMAEGALRAASDLYGMLDEKQRAKAENVLSLLEKRAEQRIADFPGKRHDFRHGFLDLTEEQREKAGKLFTDSAPAMQERMGRLLAVLKEGRAALRDGTMNDEMIGKTAEKAVDILSEGALAMAGTFGEFRGMLTPEQLEKVNRMWGRHGRHPRK</sequence>
<accession>A0A4R8M762</accession>
<dbReference type="InterPro" id="IPR012899">
    <property type="entry name" value="LTXXQ"/>
</dbReference>
<keyword evidence="2" id="KW-1185">Reference proteome</keyword>
<comment type="caution">
    <text evidence="1">The sequence shown here is derived from an EMBL/GenBank/DDBJ whole genome shotgun (WGS) entry which is preliminary data.</text>
</comment>
<proteinExistence type="predicted"/>
<organism evidence="1 2">
    <name type="scientific">Aminivibrio pyruvatiphilus</name>
    <dbReference type="NCBI Taxonomy" id="1005740"/>
    <lineage>
        <taxon>Bacteria</taxon>
        <taxon>Thermotogati</taxon>
        <taxon>Synergistota</taxon>
        <taxon>Synergistia</taxon>
        <taxon>Synergistales</taxon>
        <taxon>Aminobacteriaceae</taxon>
        <taxon>Aminivibrio</taxon>
    </lineage>
</organism>
<dbReference type="AlphaFoldDB" id="A0A4R8M762"/>
<dbReference type="Proteomes" id="UP000295066">
    <property type="component" value="Unassembled WGS sequence"/>
</dbReference>
<gene>
    <name evidence="1" type="ORF">C8D99_106108</name>
</gene>
<dbReference type="Gene3D" id="1.20.120.1490">
    <property type="match status" value="2"/>
</dbReference>
<evidence type="ECO:0000313" key="2">
    <source>
        <dbReference type="Proteomes" id="UP000295066"/>
    </source>
</evidence>
<reference evidence="1 2" key="1">
    <citation type="submission" date="2019-03" db="EMBL/GenBank/DDBJ databases">
        <title>Genomic Encyclopedia of Type Strains, Phase IV (KMG-IV): sequencing the most valuable type-strain genomes for metagenomic binning, comparative biology and taxonomic classification.</title>
        <authorList>
            <person name="Goeker M."/>
        </authorList>
    </citation>
    <scope>NUCLEOTIDE SEQUENCE [LARGE SCALE GENOMIC DNA]</scope>
    <source>
        <strain evidence="1 2">DSM 25964</strain>
    </source>
</reference>
<name>A0A4R8M762_9BACT</name>
<dbReference type="GO" id="GO:0042597">
    <property type="term" value="C:periplasmic space"/>
    <property type="evidence" value="ECO:0007669"/>
    <property type="project" value="InterPro"/>
</dbReference>